<comment type="caution">
    <text evidence="8">The sequence shown here is derived from an EMBL/GenBank/DDBJ whole genome shotgun (WGS) entry which is preliminary data.</text>
</comment>
<dbReference type="Proteomes" id="UP001169862">
    <property type="component" value="Unassembled WGS sequence"/>
</dbReference>
<keyword evidence="4" id="KW-1003">Cell membrane</keyword>
<evidence type="ECO:0000256" key="5">
    <source>
        <dbReference type="ARBA" id="ARBA00022519"/>
    </source>
</evidence>
<keyword evidence="6" id="KW-1278">Translocase</keyword>
<keyword evidence="5" id="KW-0997">Cell inner membrane</keyword>
<dbReference type="AlphaFoldDB" id="A0AAW7XK73"/>
<evidence type="ECO:0000256" key="4">
    <source>
        <dbReference type="ARBA" id="ARBA00022475"/>
    </source>
</evidence>
<dbReference type="RefSeq" id="WP_303549718.1">
    <property type="nucleotide sequence ID" value="NZ_JAUOPG010000004.1"/>
</dbReference>
<evidence type="ECO:0000256" key="3">
    <source>
        <dbReference type="ARBA" id="ARBA00022448"/>
    </source>
</evidence>
<evidence type="ECO:0000313" key="8">
    <source>
        <dbReference type="EMBL" id="MDO6453457.1"/>
    </source>
</evidence>
<accession>A0AAW7XK73</accession>
<comment type="similarity">
    <text evidence="2">Belongs to the ABC transporter superfamily.</text>
</comment>
<evidence type="ECO:0000313" key="9">
    <source>
        <dbReference type="Proteomes" id="UP001169862"/>
    </source>
</evidence>
<dbReference type="SUPFAM" id="SSF52540">
    <property type="entry name" value="P-loop containing nucleoside triphosphate hydrolases"/>
    <property type="match status" value="1"/>
</dbReference>
<keyword evidence="7" id="KW-0472">Membrane</keyword>
<name>A0AAW7XK73_9GAMM</name>
<keyword evidence="3" id="KW-0813">Transport</keyword>
<evidence type="ECO:0000256" key="1">
    <source>
        <dbReference type="ARBA" id="ARBA00004370"/>
    </source>
</evidence>
<dbReference type="InterPro" id="IPR050388">
    <property type="entry name" value="ABC_Ni/Peptide_Import"/>
</dbReference>
<dbReference type="PANTHER" id="PTHR43297:SF14">
    <property type="entry name" value="ATPASE AAA-TYPE CORE DOMAIN-CONTAINING PROTEIN"/>
    <property type="match status" value="1"/>
</dbReference>
<dbReference type="EMBL" id="JAUOPG010000004">
    <property type="protein sequence ID" value="MDO6453457.1"/>
    <property type="molecule type" value="Genomic_DNA"/>
</dbReference>
<protein>
    <recommendedName>
        <fullName evidence="10">ABC transporter ATP-binding protein</fullName>
    </recommendedName>
</protein>
<dbReference type="GO" id="GO:0016020">
    <property type="term" value="C:membrane"/>
    <property type="evidence" value="ECO:0007669"/>
    <property type="project" value="UniProtKB-SubCell"/>
</dbReference>
<proteinExistence type="inferred from homology"/>
<reference evidence="8" key="1">
    <citation type="submission" date="2023-07" db="EMBL/GenBank/DDBJ databases">
        <title>Genome content predicts the carbon catabolic preferences of heterotrophic bacteria.</title>
        <authorList>
            <person name="Gralka M."/>
        </authorList>
    </citation>
    <scope>NUCLEOTIDE SEQUENCE</scope>
    <source>
        <strain evidence="8">I2M16</strain>
    </source>
</reference>
<comment type="subcellular location">
    <subcellularLocation>
        <location evidence="1">Membrane</location>
    </subcellularLocation>
</comment>
<dbReference type="InterPro" id="IPR027417">
    <property type="entry name" value="P-loop_NTPase"/>
</dbReference>
<evidence type="ECO:0000256" key="2">
    <source>
        <dbReference type="ARBA" id="ARBA00005417"/>
    </source>
</evidence>
<evidence type="ECO:0008006" key="10">
    <source>
        <dbReference type="Google" id="ProtNLM"/>
    </source>
</evidence>
<gene>
    <name evidence="8" type="ORF">Q4490_07755</name>
</gene>
<evidence type="ECO:0000256" key="7">
    <source>
        <dbReference type="ARBA" id="ARBA00023136"/>
    </source>
</evidence>
<dbReference type="PANTHER" id="PTHR43297">
    <property type="entry name" value="OLIGOPEPTIDE TRANSPORT ATP-BINDING PROTEIN APPD"/>
    <property type="match status" value="1"/>
</dbReference>
<dbReference type="Gene3D" id="3.40.50.300">
    <property type="entry name" value="P-loop containing nucleotide triphosphate hydrolases"/>
    <property type="match status" value="1"/>
</dbReference>
<sequence length="58" mass="6400">MCLLADEPTSRLDPITAKKVSAMLVTAAQKQRCAVILVSHDPDLIDHRCDRVIRLSAL</sequence>
<organism evidence="8 9">
    <name type="scientific">Neptunomonas phycophila</name>
    <dbReference type="NCBI Taxonomy" id="1572645"/>
    <lineage>
        <taxon>Bacteria</taxon>
        <taxon>Pseudomonadati</taxon>
        <taxon>Pseudomonadota</taxon>
        <taxon>Gammaproteobacteria</taxon>
        <taxon>Oceanospirillales</taxon>
        <taxon>Oceanospirillaceae</taxon>
        <taxon>Neptunomonas</taxon>
    </lineage>
</organism>
<evidence type="ECO:0000256" key="6">
    <source>
        <dbReference type="ARBA" id="ARBA00022967"/>
    </source>
</evidence>